<evidence type="ECO:0000256" key="3">
    <source>
        <dbReference type="ARBA" id="ARBA00022989"/>
    </source>
</evidence>
<protein>
    <submittedName>
        <fullName evidence="6">UbiA family prenyltransferase</fullName>
    </submittedName>
</protein>
<evidence type="ECO:0000256" key="1">
    <source>
        <dbReference type="ARBA" id="ARBA00004141"/>
    </source>
</evidence>
<keyword evidence="3 5" id="KW-1133">Transmembrane helix</keyword>
<dbReference type="Proteomes" id="UP001500831">
    <property type="component" value="Unassembled WGS sequence"/>
</dbReference>
<dbReference type="InterPro" id="IPR050475">
    <property type="entry name" value="Prenyltransferase_related"/>
</dbReference>
<dbReference type="InterPro" id="IPR044878">
    <property type="entry name" value="UbiA_sf"/>
</dbReference>
<dbReference type="RefSeq" id="WP_344970088.1">
    <property type="nucleotide sequence ID" value="NZ_BAAAVI010000012.1"/>
</dbReference>
<evidence type="ECO:0000256" key="2">
    <source>
        <dbReference type="ARBA" id="ARBA00022692"/>
    </source>
</evidence>
<sequence>MTGTCEHAGPPHAQGIPLRPWAVREAVLTWRFVYRDLSSTIIPTSLFVGAAAVHHGLPAGPALWAAGKNALWTFLYLYTFCVSNQIAGVEEDRANKPDRPLPSGLVTTAGARRRWGAAMALFTVAGFALDVLLWTLLWQAVTIFHNFGGWGRWGPTKNLCMVLGTIAQLAAAWTMAGPLDGTAWRWILAISLIIAGAAVHIQDLRDMAGDRLAGRRTLPLLLGERATRRHLAVGVAVMPILLALILYVPEEDHIAAAACALVLTAVCWTIAWRVVRRRTPADDHQTYLLYTYMFCYVLLSGVVVL</sequence>
<comment type="subcellular location">
    <subcellularLocation>
        <location evidence="1">Membrane</location>
        <topology evidence="1">Multi-pass membrane protein</topology>
    </subcellularLocation>
</comment>
<evidence type="ECO:0000256" key="4">
    <source>
        <dbReference type="ARBA" id="ARBA00023136"/>
    </source>
</evidence>
<dbReference type="InterPro" id="IPR000537">
    <property type="entry name" value="UbiA_prenyltransferase"/>
</dbReference>
<reference evidence="7" key="1">
    <citation type="journal article" date="2019" name="Int. J. Syst. Evol. Microbiol.">
        <title>The Global Catalogue of Microorganisms (GCM) 10K type strain sequencing project: providing services to taxonomists for standard genome sequencing and annotation.</title>
        <authorList>
            <consortium name="The Broad Institute Genomics Platform"/>
            <consortium name="The Broad Institute Genome Sequencing Center for Infectious Disease"/>
            <person name="Wu L."/>
            <person name="Ma J."/>
        </authorList>
    </citation>
    <scope>NUCLEOTIDE SEQUENCE [LARGE SCALE GENOMIC DNA]</scope>
    <source>
        <strain evidence="7">JCM 6242</strain>
    </source>
</reference>
<proteinExistence type="predicted"/>
<feature type="transmembrane region" description="Helical" evidence="5">
    <location>
        <begin position="254"/>
        <end position="275"/>
    </location>
</feature>
<gene>
    <name evidence="6" type="ORF">GCM10010517_21040</name>
</gene>
<keyword evidence="4 5" id="KW-0472">Membrane</keyword>
<feature type="transmembrane region" description="Helical" evidence="5">
    <location>
        <begin position="287"/>
        <end position="304"/>
    </location>
</feature>
<dbReference type="Gene3D" id="1.20.120.1780">
    <property type="entry name" value="UbiA prenyltransferase"/>
    <property type="match status" value="1"/>
</dbReference>
<evidence type="ECO:0000313" key="7">
    <source>
        <dbReference type="Proteomes" id="UP001500831"/>
    </source>
</evidence>
<dbReference type="EMBL" id="BAAAVI010000012">
    <property type="protein sequence ID" value="GAA2862177.1"/>
    <property type="molecule type" value="Genomic_DNA"/>
</dbReference>
<organism evidence="6 7">
    <name type="scientific">Streptosporangium fragile</name>
    <dbReference type="NCBI Taxonomy" id="46186"/>
    <lineage>
        <taxon>Bacteria</taxon>
        <taxon>Bacillati</taxon>
        <taxon>Actinomycetota</taxon>
        <taxon>Actinomycetes</taxon>
        <taxon>Streptosporangiales</taxon>
        <taxon>Streptosporangiaceae</taxon>
        <taxon>Streptosporangium</taxon>
    </lineage>
</organism>
<comment type="caution">
    <text evidence="6">The sequence shown here is derived from an EMBL/GenBank/DDBJ whole genome shotgun (WGS) entry which is preliminary data.</text>
</comment>
<keyword evidence="2 5" id="KW-0812">Transmembrane</keyword>
<keyword evidence="7" id="KW-1185">Reference proteome</keyword>
<dbReference type="Pfam" id="PF01040">
    <property type="entry name" value="UbiA"/>
    <property type="match status" value="1"/>
</dbReference>
<dbReference type="PANTHER" id="PTHR42723:SF1">
    <property type="entry name" value="CHLOROPHYLL SYNTHASE, CHLOROPLASTIC"/>
    <property type="match status" value="1"/>
</dbReference>
<dbReference type="CDD" id="cd13965">
    <property type="entry name" value="PT_UbiA_3"/>
    <property type="match status" value="1"/>
</dbReference>
<dbReference type="Gene3D" id="1.10.357.140">
    <property type="entry name" value="UbiA prenyltransferase"/>
    <property type="match status" value="1"/>
</dbReference>
<accession>A0ABP6IAI0</accession>
<dbReference type="PANTHER" id="PTHR42723">
    <property type="entry name" value="CHLOROPHYLL SYNTHASE"/>
    <property type="match status" value="1"/>
</dbReference>
<name>A0ABP6IAI0_9ACTN</name>
<evidence type="ECO:0000313" key="6">
    <source>
        <dbReference type="EMBL" id="GAA2862177.1"/>
    </source>
</evidence>
<evidence type="ECO:0000256" key="5">
    <source>
        <dbReference type="SAM" id="Phobius"/>
    </source>
</evidence>
<feature type="transmembrane region" description="Helical" evidence="5">
    <location>
        <begin position="231"/>
        <end position="248"/>
    </location>
</feature>
<feature type="transmembrane region" description="Helical" evidence="5">
    <location>
        <begin position="115"/>
        <end position="138"/>
    </location>
</feature>
<feature type="transmembrane region" description="Helical" evidence="5">
    <location>
        <begin position="183"/>
        <end position="201"/>
    </location>
</feature>